<proteinExistence type="inferred from homology"/>
<feature type="domain" description="NADPH-dependent FMN reductase-like" evidence="2">
    <location>
        <begin position="1"/>
        <end position="142"/>
    </location>
</feature>
<sequence length="178" mass="19198">MKCVLIAGSNRRQASSTLLLRYMAKRLQEKGHEAEVLELFQLKLPLYSPDDDYAGNREVAALDKSVADADAIILATPEYHAGMSGVLKNALDFLEKSHFSGKPVLLASSAGGAVGVSSLSQMQTIIRNLHGLVSPEWVSLGGDARQFGDDGEPAASGVKERVERALEAFEQLAVRMSR</sequence>
<dbReference type="PANTHER" id="PTHR30543:SF21">
    <property type="entry name" value="NAD(P)H-DEPENDENT FMN REDUCTASE LOT6"/>
    <property type="match status" value="1"/>
</dbReference>
<name>A0A8J4M0I5_9BACL</name>
<accession>A0A8J4M0I5</accession>
<dbReference type="EMBL" id="BOVK01000007">
    <property type="protein sequence ID" value="GIQ67860.1"/>
    <property type="molecule type" value="Genomic_DNA"/>
</dbReference>
<dbReference type="InterPro" id="IPR050712">
    <property type="entry name" value="NAD(P)H-dep_reductase"/>
</dbReference>
<dbReference type="RefSeq" id="WP_213410502.1">
    <property type="nucleotide sequence ID" value="NZ_BOVK01000007.1"/>
</dbReference>
<evidence type="ECO:0000256" key="1">
    <source>
        <dbReference type="ARBA" id="ARBA00009428"/>
    </source>
</evidence>
<dbReference type="PANTHER" id="PTHR30543">
    <property type="entry name" value="CHROMATE REDUCTASE"/>
    <property type="match status" value="1"/>
</dbReference>
<keyword evidence="4" id="KW-1185">Reference proteome</keyword>
<dbReference type="InterPro" id="IPR005025">
    <property type="entry name" value="FMN_Rdtase-like_dom"/>
</dbReference>
<reference evidence="3" key="1">
    <citation type="submission" date="2021-04" db="EMBL/GenBank/DDBJ databases">
        <title>Draft genome sequence of Xylanibacillus composti strain K13.</title>
        <authorList>
            <person name="Uke A."/>
            <person name="Chhe C."/>
            <person name="Baramee S."/>
            <person name="Kosugi A."/>
        </authorList>
    </citation>
    <scope>NUCLEOTIDE SEQUENCE</scope>
    <source>
        <strain evidence="3">K13</strain>
    </source>
</reference>
<dbReference type="GO" id="GO:0010181">
    <property type="term" value="F:FMN binding"/>
    <property type="evidence" value="ECO:0007669"/>
    <property type="project" value="TreeGrafter"/>
</dbReference>
<dbReference type="InterPro" id="IPR029039">
    <property type="entry name" value="Flavoprotein-like_sf"/>
</dbReference>
<organism evidence="3 4">
    <name type="scientific">Xylanibacillus composti</name>
    <dbReference type="NCBI Taxonomy" id="1572762"/>
    <lineage>
        <taxon>Bacteria</taxon>
        <taxon>Bacillati</taxon>
        <taxon>Bacillota</taxon>
        <taxon>Bacilli</taxon>
        <taxon>Bacillales</taxon>
        <taxon>Paenibacillaceae</taxon>
        <taxon>Xylanibacillus</taxon>
    </lineage>
</organism>
<dbReference type="Gene3D" id="3.40.50.360">
    <property type="match status" value="1"/>
</dbReference>
<evidence type="ECO:0000313" key="4">
    <source>
        <dbReference type="Proteomes" id="UP000677918"/>
    </source>
</evidence>
<evidence type="ECO:0000313" key="3">
    <source>
        <dbReference type="EMBL" id="GIQ67860.1"/>
    </source>
</evidence>
<comment type="similarity">
    <text evidence="1">Belongs to the azoreductase type 2 family.</text>
</comment>
<dbReference type="Pfam" id="PF03358">
    <property type="entry name" value="FMN_red"/>
    <property type="match status" value="1"/>
</dbReference>
<evidence type="ECO:0000259" key="2">
    <source>
        <dbReference type="Pfam" id="PF03358"/>
    </source>
</evidence>
<protein>
    <submittedName>
        <fullName evidence="3">FMN reductase</fullName>
    </submittedName>
</protein>
<dbReference type="GO" id="GO:0005829">
    <property type="term" value="C:cytosol"/>
    <property type="evidence" value="ECO:0007669"/>
    <property type="project" value="TreeGrafter"/>
</dbReference>
<dbReference type="AlphaFoldDB" id="A0A8J4M0I5"/>
<comment type="caution">
    <text evidence="3">The sequence shown here is derived from an EMBL/GenBank/DDBJ whole genome shotgun (WGS) entry which is preliminary data.</text>
</comment>
<dbReference type="Proteomes" id="UP000677918">
    <property type="component" value="Unassembled WGS sequence"/>
</dbReference>
<gene>
    <name evidence="3" type="ORF">XYCOK13_06840</name>
</gene>
<dbReference type="SUPFAM" id="SSF52218">
    <property type="entry name" value="Flavoproteins"/>
    <property type="match status" value="1"/>
</dbReference>
<dbReference type="GO" id="GO:0016491">
    <property type="term" value="F:oxidoreductase activity"/>
    <property type="evidence" value="ECO:0007669"/>
    <property type="project" value="InterPro"/>
</dbReference>